<name>A0A165XHJ2_MIMIV</name>
<evidence type="ECO:0000313" key="2">
    <source>
        <dbReference type="Proteomes" id="UP000241559"/>
    </source>
</evidence>
<evidence type="ECO:0000313" key="1">
    <source>
        <dbReference type="EMBL" id="AMZ02900.1"/>
    </source>
</evidence>
<sequence length="175" mass="20972">MSVLVKRKMIETPISLSKFRYKRFCLPKIHPDILFETNDLPFFVKKLVYLLRKKYDMVNIDDNKLNTIYISTTINGDNFEVLLSFQKKLYINPDINFMAIDVTIKTKESMEFCIKKQCYDHIITIIEKITDKKVYANLPNFFYPKFNQLIEHIIDLNICKTFNNVEKWYFSKLVN</sequence>
<proteinExistence type="predicted"/>
<protein>
    <submittedName>
        <fullName evidence="1">Uncharacterized protein</fullName>
    </submittedName>
</protein>
<accession>A0A165XHJ2</accession>
<dbReference type="Proteomes" id="UP000241559">
    <property type="component" value="Segment"/>
</dbReference>
<reference evidence="1" key="1">
    <citation type="journal article" date="2016" name="Genom Data">
        <title>Isolation and complete genome sequencing of Mimivirus bombay, a Giant Virus in sewage of Mumbai, India.</title>
        <authorList>
            <person name="Chatterjee A."/>
            <person name="Ali F."/>
            <person name="Bange D."/>
            <person name="Kondabagil K."/>
        </authorList>
    </citation>
    <scope>NUCLEOTIDE SEQUENCE [LARGE SCALE GENOMIC DNA]</scope>
    <source>
        <strain evidence="1">1</strain>
    </source>
</reference>
<dbReference type="EMBL" id="KU761889">
    <property type="protein sequence ID" value="AMZ02900.1"/>
    <property type="molecule type" value="Genomic_DNA"/>
</dbReference>
<organism evidence="1 2">
    <name type="scientific">Mimivirus Bombay</name>
    <dbReference type="NCBI Taxonomy" id="1835008"/>
    <lineage>
        <taxon>Viruses</taxon>
        <taxon>Varidnaviria</taxon>
        <taxon>Bamfordvirae</taxon>
        <taxon>Nucleocytoviricota</taxon>
        <taxon>Megaviricetes</taxon>
        <taxon>Imitervirales</taxon>
        <taxon>Mimiviridae</taxon>
        <taxon>Megamimivirinae</taxon>
        <taxon>Mimivirus</taxon>
        <taxon>Mimivirus bradfordmassiliense</taxon>
    </lineage>
</organism>